<reference evidence="2" key="1">
    <citation type="submission" date="2015-05" db="EMBL/GenBank/DDBJ databases">
        <authorList>
            <person name="Urmite Genomes"/>
        </authorList>
    </citation>
    <scope>NUCLEOTIDE SEQUENCE [LARGE SCALE GENOMIC DNA]</scope>
    <source>
        <strain evidence="2">LF1</strain>
    </source>
</reference>
<keyword evidence="2" id="KW-1185">Reference proteome</keyword>
<dbReference type="AlphaFoldDB" id="A0A0U1NXG3"/>
<gene>
    <name evidence="1" type="ORF">BN000_02647</name>
</gene>
<dbReference type="Proteomes" id="UP000199087">
    <property type="component" value="Unassembled WGS sequence"/>
</dbReference>
<evidence type="ECO:0000313" key="1">
    <source>
        <dbReference type="EMBL" id="CRK82703.1"/>
    </source>
</evidence>
<organism evidence="1 2">
    <name type="scientific">Neobacillus massiliamazoniensis</name>
    <dbReference type="NCBI Taxonomy" id="1499688"/>
    <lineage>
        <taxon>Bacteria</taxon>
        <taxon>Bacillati</taxon>
        <taxon>Bacillota</taxon>
        <taxon>Bacilli</taxon>
        <taxon>Bacillales</taxon>
        <taxon>Bacillaceae</taxon>
        <taxon>Neobacillus</taxon>
    </lineage>
</organism>
<name>A0A0U1NXG3_9BACI</name>
<dbReference type="EMBL" id="CVRB01000003">
    <property type="protein sequence ID" value="CRK82703.1"/>
    <property type="molecule type" value="Genomic_DNA"/>
</dbReference>
<evidence type="ECO:0000313" key="2">
    <source>
        <dbReference type="Proteomes" id="UP000199087"/>
    </source>
</evidence>
<accession>A0A0U1NXG3</accession>
<dbReference type="STRING" id="1499688.BN000_02647"/>
<sequence>MRYEIVDIKNKETKVNIRCRDSKEQVFLKISLSPNTLECTDKFIPDSLQRFLELNHDSIQRYLNHLNDIQNDTKTCAG</sequence>
<protein>
    <submittedName>
        <fullName evidence="1">Uncharacterized protein</fullName>
    </submittedName>
</protein>
<proteinExistence type="predicted"/>